<comment type="caution">
    <text evidence="3">The sequence shown here is derived from an EMBL/GenBank/DDBJ whole genome shotgun (WGS) entry which is preliminary data.</text>
</comment>
<dbReference type="Proteomes" id="UP000094669">
    <property type="component" value="Unassembled WGS sequence"/>
</dbReference>
<feature type="domain" description="SseB protein N-terminal" evidence="2">
    <location>
        <begin position="29"/>
        <end position="155"/>
    </location>
</feature>
<feature type="region of interest" description="Disordered" evidence="1">
    <location>
        <begin position="59"/>
        <end position="89"/>
    </location>
</feature>
<dbReference type="EMBL" id="MCRM02000040">
    <property type="protein sequence ID" value="PNV71756.1"/>
    <property type="molecule type" value="Genomic_DNA"/>
</dbReference>
<evidence type="ECO:0000313" key="3">
    <source>
        <dbReference type="EMBL" id="PNV71756.1"/>
    </source>
</evidence>
<reference evidence="3" key="1">
    <citation type="submission" date="2018-01" db="EMBL/GenBank/DDBJ databases">
        <title>Genomic characterization of Leptospira inadai serogroup Lyme isolated from captured rat in Brazil and comparative analysis with human reference strain.</title>
        <authorList>
            <person name="Moreno L.Z."/>
            <person name="Loureiro A.P."/>
            <person name="Miraglia F."/>
            <person name="Kremer F.S."/>
            <person name="Eslabao M.R."/>
            <person name="Dellagostin O.A."/>
            <person name="Lilenbaum W."/>
            <person name="Moreno A.M."/>
        </authorList>
    </citation>
    <scope>NUCLEOTIDE SEQUENCE [LARGE SCALE GENOMIC DNA]</scope>
    <source>
        <strain evidence="3">M34/99</strain>
    </source>
</reference>
<dbReference type="InterPro" id="IPR009839">
    <property type="entry name" value="SseB_N"/>
</dbReference>
<protein>
    <recommendedName>
        <fullName evidence="2">SseB protein N-terminal domain-containing protein</fullName>
    </recommendedName>
</protein>
<feature type="compositionally biased region" description="Basic residues" evidence="1">
    <location>
        <begin position="68"/>
        <end position="87"/>
    </location>
</feature>
<gene>
    <name evidence="3" type="ORF">BES34_020860</name>
</gene>
<keyword evidence="4" id="KW-1185">Reference proteome</keyword>
<dbReference type="Pfam" id="PF07179">
    <property type="entry name" value="SseB"/>
    <property type="match status" value="1"/>
</dbReference>
<evidence type="ECO:0000259" key="2">
    <source>
        <dbReference type="Pfam" id="PF07179"/>
    </source>
</evidence>
<sequence length="170" mass="19431">MSFFRKFLSLLNREIRNASDAEADDSAFRRAMIQYGKKKNPKNLAKLSEELTRSSFLVPRLEAGKLPPGKKTKPKSKKKAPAKKKKKLEQEDQIVLLYVRDENGRIFLPAFSHPEEVIRYFGKETTTIRLPAPDLWRTGLGNKEVAGVVIDPATTLWILSREHLEVLREG</sequence>
<accession>A0ABX4YCT2</accession>
<organism evidence="3 4">
    <name type="scientific">Leptospira inadai serovar Lyme</name>
    <dbReference type="NCBI Taxonomy" id="293084"/>
    <lineage>
        <taxon>Bacteria</taxon>
        <taxon>Pseudomonadati</taxon>
        <taxon>Spirochaetota</taxon>
        <taxon>Spirochaetia</taxon>
        <taxon>Leptospirales</taxon>
        <taxon>Leptospiraceae</taxon>
        <taxon>Leptospira</taxon>
    </lineage>
</organism>
<evidence type="ECO:0000256" key="1">
    <source>
        <dbReference type="SAM" id="MobiDB-lite"/>
    </source>
</evidence>
<name>A0ABX4YCT2_9LEPT</name>
<proteinExistence type="predicted"/>
<dbReference type="RefSeq" id="WP_010412523.1">
    <property type="nucleotide sequence ID" value="NZ_MCRM02000040.1"/>
</dbReference>
<evidence type="ECO:0000313" key="4">
    <source>
        <dbReference type="Proteomes" id="UP000094669"/>
    </source>
</evidence>